<dbReference type="RefSeq" id="WP_099215656.1">
    <property type="nucleotide sequence ID" value="NZ_JAUYVU010000006.1"/>
</dbReference>
<dbReference type="Proteomes" id="UP001242342">
    <property type="component" value="Unassembled WGS sequence"/>
</dbReference>
<dbReference type="InterPro" id="IPR036162">
    <property type="entry name" value="Resolvase-like_N_sf"/>
</dbReference>
<dbReference type="Gene3D" id="3.40.50.1390">
    <property type="entry name" value="Resolvase, N-terminal catalytic domain"/>
    <property type="match status" value="1"/>
</dbReference>
<feature type="active site" description="O-(5'-phospho-DNA)-serine intermediate" evidence="4 5">
    <location>
        <position position="9"/>
    </location>
</feature>
<dbReference type="SMART" id="SM00857">
    <property type="entry name" value="Resolvase"/>
    <property type="match status" value="1"/>
</dbReference>
<feature type="domain" description="Resolvase/invertase-type recombinase catalytic" evidence="6">
    <location>
        <begin position="1"/>
        <end position="141"/>
    </location>
</feature>
<evidence type="ECO:0000256" key="2">
    <source>
        <dbReference type="ARBA" id="ARBA00023125"/>
    </source>
</evidence>
<dbReference type="EMBL" id="JAUYVU010000006">
    <property type="protein sequence ID" value="MDP2541540.1"/>
    <property type="molecule type" value="Genomic_DNA"/>
</dbReference>
<dbReference type="PROSITE" id="PS51736">
    <property type="entry name" value="RECOMBINASES_3"/>
    <property type="match status" value="1"/>
</dbReference>
<accession>A0A2G1BTV5</accession>
<dbReference type="PANTHER" id="PTHR30461">
    <property type="entry name" value="DNA-INVERTASE FROM LAMBDOID PROPHAGE"/>
    <property type="match status" value="1"/>
</dbReference>
<dbReference type="GO" id="GO:0015074">
    <property type="term" value="P:DNA integration"/>
    <property type="evidence" value="ECO:0007669"/>
    <property type="project" value="UniProtKB-KW"/>
</dbReference>
<dbReference type="SUPFAM" id="SSF53041">
    <property type="entry name" value="Resolvase-like"/>
    <property type="match status" value="1"/>
</dbReference>
<evidence type="ECO:0000313" key="8">
    <source>
        <dbReference type="EMBL" id="PHN97446.1"/>
    </source>
</evidence>
<dbReference type="PROSITE" id="PS00397">
    <property type="entry name" value="RECOMBINASES_1"/>
    <property type="match status" value="1"/>
</dbReference>
<dbReference type="GO" id="GO:0000150">
    <property type="term" value="F:DNA strand exchange activity"/>
    <property type="evidence" value="ECO:0007669"/>
    <property type="project" value="InterPro"/>
</dbReference>
<evidence type="ECO:0000313" key="9">
    <source>
        <dbReference type="Proteomes" id="UP000222163"/>
    </source>
</evidence>
<gene>
    <name evidence="8" type="ORF">CSC81_10245</name>
    <name evidence="7" type="ORF">Q8W23_08655</name>
</gene>
<protein>
    <submittedName>
        <fullName evidence="7">Recombinase family protein</fullName>
    </submittedName>
    <submittedName>
        <fullName evidence="8">Transposase</fullName>
    </submittedName>
</protein>
<dbReference type="GO" id="GO:0003677">
    <property type="term" value="F:DNA binding"/>
    <property type="evidence" value="ECO:0007669"/>
    <property type="project" value="UniProtKB-KW"/>
</dbReference>
<reference evidence="8 9" key="1">
    <citation type="journal article" date="2016" name="Nat. Commun.">
        <title>Microbial interactions lead to rapid micro-scale successions on model marine particles.</title>
        <authorList>
            <person name="Datta M.S."/>
            <person name="Sliwerska E."/>
            <person name="Gore J."/>
            <person name="Polz M.F."/>
            <person name="Cordero O.X."/>
        </authorList>
    </citation>
    <scope>NUCLEOTIDE SEQUENCE [LARGE SCALE GENOMIC DNA]</scope>
    <source>
        <strain evidence="8 9">4G03</strain>
    </source>
</reference>
<evidence type="ECO:0000256" key="3">
    <source>
        <dbReference type="ARBA" id="ARBA00023172"/>
    </source>
</evidence>
<dbReference type="PANTHER" id="PTHR30461:SF2">
    <property type="entry name" value="SERINE RECOMBINASE PINE-RELATED"/>
    <property type="match status" value="1"/>
</dbReference>
<dbReference type="EMBL" id="PDUU01000008">
    <property type="protein sequence ID" value="PHN97446.1"/>
    <property type="molecule type" value="Genomic_DNA"/>
</dbReference>
<keyword evidence="10" id="KW-1185">Reference proteome</keyword>
<dbReference type="InterPro" id="IPR006118">
    <property type="entry name" value="Recombinase_CS"/>
</dbReference>
<dbReference type="InterPro" id="IPR050639">
    <property type="entry name" value="SSR_resolvase"/>
</dbReference>
<organism evidence="8 9">
    <name type="scientific">Tenacibaculum discolor</name>
    <dbReference type="NCBI Taxonomy" id="361581"/>
    <lineage>
        <taxon>Bacteria</taxon>
        <taxon>Pseudomonadati</taxon>
        <taxon>Bacteroidota</taxon>
        <taxon>Flavobacteriia</taxon>
        <taxon>Flavobacteriales</taxon>
        <taxon>Flavobacteriaceae</taxon>
        <taxon>Tenacibaculum</taxon>
    </lineage>
</organism>
<evidence type="ECO:0000259" key="6">
    <source>
        <dbReference type="PROSITE" id="PS51736"/>
    </source>
</evidence>
<reference evidence="7 10" key="3">
    <citation type="submission" date="2023-07" db="EMBL/GenBank/DDBJ databases">
        <title>Genome content predicts the carbon catabolic preferences of heterotrophic bacteria.</title>
        <authorList>
            <person name="Gralka M."/>
        </authorList>
    </citation>
    <scope>NUCLEOTIDE SEQUENCE [LARGE SCALE GENOMIC DNA]</scope>
    <source>
        <strain evidence="7 10">4G03</strain>
    </source>
</reference>
<dbReference type="AlphaFoldDB" id="A0A2G1BTV5"/>
<evidence type="ECO:0000313" key="10">
    <source>
        <dbReference type="Proteomes" id="UP001242342"/>
    </source>
</evidence>
<dbReference type="Pfam" id="PF00239">
    <property type="entry name" value="Resolvase"/>
    <property type="match status" value="1"/>
</dbReference>
<dbReference type="CDD" id="cd03768">
    <property type="entry name" value="SR_ResInv"/>
    <property type="match status" value="1"/>
</dbReference>
<keyword evidence="3" id="KW-0233">DNA recombination</keyword>
<dbReference type="Proteomes" id="UP000222163">
    <property type="component" value="Unassembled WGS sequence"/>
</dbReference>
<keyword evidence="1" id="KW-0229">DNA integration</keyword>
<evidence type="ECO:0000256" key="1">
    <source>
        <dbReference type="ARBA" id="ARBA00022908"/>
    </source>
</evidence>
<evidence type="ECO:0000256" key="4">
    <source>
        <dbReference type="PIRSR" id="PIRSR606118-50"/>
    </source>
</evidence>
<proteinExistence type="predicted"/>
<reference evidence="8" key="2">
    <citation type="submission" date="2017-10" db="EMBL/GenBank/DDBJ databases">
        <authorList>
            <person name="Enke T.N."/>
            <person name="Cordero O.X."/>
        </authorList>
    </citation>
    <scope>NUCLEOTIDE SEQUENCE</scope>
    <source>
        <strain evidence="8">4G03</strain>
    </source>
</reference>
<dbReference type="InterPro" id="IPR006119">
    <property type="entry name" value="Resolv_N"/>
</dbReference>
<keyword evidence="2" id="KW-0238">DNA-binding</keyword>
<evidence type="ECO:0000256" key="5">
    <source>
        <dbReference type="PROSITE-ProRule" id="PRU10137"/>
    </source>
</evidence>
<evidence type="ECO:0000313" key="7">
    <source>
        <dbReference type="EMBL" id="MDP2541540.1"/>
    </source>
</evidence>
<name>A0A2G1BTV5_9FLAO</name>
<comment type="caution">
    <text evidence="8">The sequence shown here is derived from an EMBL/GenBank/DDBJ whole genome shotgun (WGS) entry which is preliminary data.</text>
</comment>
<sequence length="201" mass="23024">MKCRYIRVSTNKQKIERQKNYHSKEEHQFIDVISGTVKFSEREAGIELIKLIKQKKVSSLTVVSIDRLGRDTIDILKTIEFFNLNNVELIIDNLGISSLINGKQNPVFKIIVSVMSNIAEMEREMILERQRKGIELAKLNGTYKGRLKGTVETESSFLDRYKNAQKDIKKGISLRKVAKLNDISLGTVQKVKKVMLNKSLL</sequence>